<dbReference type="SUPFAM" id="SSF47413">
    <property type="entry name" value="lambda repressor-like DNA-binding domains"/>
    <property type="match status" value="1"/>
</dbReference>
<evidence type="ECO:0000259" key="1">
    <source>
        <dbReference type="PROSITE" id="PS50943"/>
    </source>
</evidence>
<gene>
    <name evidence="2" type="ORF">ACFL27_25640</name>
</gene>
<dbReference type="Gene3D" id="3.30.160.250">
    <property type="match status" value="1"/>
</dbReference>
<feature type="domain" description="HTH cro/C1-type" evidence="1">
    <location>
        <begin position="82"/>
        <end position="135"/>
    </location>
</feature>
<organism evidence="2 3">
    <name type="scientific">candidate division CSSED10-310 bacterium</name>
    <dbReference type="NCBI Taxonomy" id="2855610"/>
    <lineage>
        <taxon>Bacteria</taxon>
        <taxon>Bacteria division CSSED10-310</taxon>
    </lineage>
</organism>
<sequence length="137" mass="16012">MFYYAKISKEDDSYLVSFPEFENINTYGCTIDEALKNAEEALNGSIESDFERGFLIPIPSDQTGDYYYRIYLRPHIEIALRLKQLRSQKTQIEIAKELGVSYQAYQKLENPRKCNPTIKTLEKIAKIYKKQIEIAIK</sequence>
<dbReference type="Proteomes" id="UP001594351">
    <property type="component" value="Unassembled WGS sequence"/>
</dbReference>
<dbReference type="InterPro" id="IPR035069">
    <property type="entry name" value="TTHA1013/TTHA0281-like"/>
</dbReference>
<comment type="caution">
    <text evidence="2">The sequence shown here is derived from an EMBL/GenBank/DDBJ whole genome shotgun (WGS) entry which is preliminary data.</text>
</comment>
<dbReference type="EMBL" id="JBHPBY010000540">
    <property type="protein sequence ID" value="MFC1853585.1"/>
    <property type="molecule type" value="Genomic_DNA"/>
</dbReference>
<dbReference type="SMART" id="SM00530">
    <property type="entry name" value="HTH_XRE"/>
    <property type="match status" value="1"/>
</dbReference>
<dbReference type="Pfam" id="PF01381">
    <property type="entry name" value="HTH_3"/>
    <property type="match status" value="1"/>
</dbReference>
<dbReference type="Gene3D" id="1.10.260.40">
    <property type="entry name" value="lambda repressor-like DNA-binding domains"/>
    <property type="match status" value="1"/>
</dbReference>
<name>A0ABV6Z563_UNCC1</name>
<protein>
    <submittedName>
        <fullName evidence="2">Helix-turn-helix domain-containing protein</fullName>
    </submittedName>
</protein>
<evidence type="ECO:0000313" key="3">
    <source>
        <dbReference type="Proteomes" id="UP001594351"/>
    </source>
</evidence>
<evidence type="ECO:0000313" key="2">
    <source>
        <dbReference type="EMBL" id="MFC1853585.1"/>
    </source>
</evidence>
<dbReference type="PROSITE" id="PS50943">
    <property type="entry name" value="HTH_CROC1"/>
    <property type="match status" value="1"/>
</dbReference>
<reference evidence="2 3" key="1">
    <citation type="submission" date="2024-09" db="EMBL/GenBank/DDBJ databases">
        <title>Laminarin stimulates single cell rates of sulfate reduction while oxygen inhibits transcriptomic activity in coastal marine sediment.</title>
        <authorList>
            <person name="Lindsay M."/>
            <person name="Orcutt B."/>
            <person name="Emerson D."/>
            <person name="Stepanauskas R."/>
            <person name="D'Angelo T."/>
        </authorList>
    </citation>
    <scope>NUCLEOTIDE SEQUENCE [LARGE SCALE GENOMIC DNA]</scope>
    <source>
        <strain evidence="2">SAG AM-311-K15</strain>
    </source>
</reference>
<keyword evidence="3" id="KW-1185">Reference proteome</keyword>
<accession>A0ABV6Z563</accession>
<dbReference type="CDD" id="cd00093">
    <property type="entry name" value="HTH_XRE"/>
    <property type="match status" value="1"/>
</dbReference>
<dbReference type="InterPro" id="IPR001387">
    <property type="entry name" value="Cro/C1-type_HTH"/>
</dbReference>
<dbReference type="SUPFAM" id="SSF143100">
    <property type="entry name" value="TTHA1013/TTHA0281-like"/>
    <property type="match status" value="1"/>
</dbReference>
<dbReference type="InterPro" id="IPR010982">
    <property type="entry name" value="Lambda_DNA-bd_dom_sf"/>
</dbReference>
<proteinExistence type="predicted"/>